<protein>
    <recommendedName>
        <fullName evidence="4">PHD-type domain-containing protein</fullName>
    </recommendedName>
</protein>
<keyword evidence="1" id="KW-0479">Metal-binding</keyword>
<dbReference type="OrthoDB" id="3048650at2759"/>
<dbReference type="EMBL" id="SGPK01000522">
    <property type="protein sequence ID" value="THH02987.1"/>
    <property type="molecule type" value="Genomic_DNA"/>
</dbReference>
<dbReference type="GO" id="GO:0004842">
    <property type="term" value="F:ubiquitin-protein transferase activity"/>
    <property type="evidence" value="ECO:0007669"/>
    <property type="project" value="TreeGrafter"/>
</dbReference>
<gene>
    <name evidence="5" type="ORF">EW145_g6624</name>
</gene>
<keyword evidence="3" id="KW-0862">Zinc</keyword>
<accession>A0A4S4KWJ1</accession>
<dbReference type="InterPro" id="IPR001965">
    <property type="entry name" value="Znf_PHD"/>
</dbReference>
<dbReference type="Proteomes" id="UP000308199">
    <property type="component" value="Unassembled WGS sequence"/>
</dbReference>
<feature type="non-terminal residue" evidence="5">
    <location>
        <position position="1"/>
    </location>
</feature>
<dbReference type="InterPro" id="IPR029617">
    <property type="entry name" value="Snt2"/>
</dbReference>
<sequence length="416" mass="45959">PKGLATAILCDGCGLNWRKYADLNARPTTREETALNAAVSTVSASAPIATKTRGTEKREGTPLTAPVAKKVKITSSASMKSTPPPVLPSVVPQYQCYSCYRDGPHGNVLKCKRCGVGLHAGVIGAVLEPDEVESWLCELCDNEKTMEYSVNTDCLLCARPGKELKYGRMYPAPDSFLRACKPTEGQGWVHVLCSVFIPEVQYSDASRLRIVEGISTVPEHRWTKRCYLCNNPGGAVIRCGNCPKEYHVSCAWRYGHKFGFEIQPVKSSRRDVTTMVTFKRETGAMNAVVCCKDHASYRRETFDICDVNEAGETALQVYTRTYKQAPTGQSHSLLRKAHRLDQLLQASHLDDAGSSFVERAPVIDHKCATCHTEYSPFFHQSPTDPDTWFCHRCHFVAQAAEKGGKIEKADVVMASV</sequence>
<dbReference type="GO" id="GO:0036205">
    <property type="term" value="P:histone catabolic process"/>
    <property type="evidence" value="ECO:0007669"/>
    <property type="project" value="TreeGrafter"/>
</dbReference>
<evidence type="ECO:0000313" key="5">
    <source>
        <dbReference type="EMBL" id="THH02987.1"/>
    </source>
</evidence>
<dbReference type="InterPro" id="IPR034732">
    <property type="entry name" value="EPHD"/>
</dbReference>
<evidence type="ECO:0000259" key="4">
    <source>
        <dbReference type="PROSITE" id="PS51805"/>
    </source>
</evidence>
<dbReference type="SMART" id="SM00249">
    <property type="entry name" value="PHD"/>
    <property type="match status" value="2"/>
</dbReference>
<dbReference type="PANTHER" id="PTHR47672">
    <property type="entry name" value="E3 UBIQUITIN-PROTEIN LIGASE SNT2"/>
    <property type="match status" value="1"/>
</dbReference>
<evidence type="ECO:0000313" key="6">
    <source>
        <dbReference type="Proteomes" id="UP000308199"/>
    </source>
</evidence>
<evidence type="ECO:0000256" key="3">
    <source>
        <dbReference type="ARBA" id="ARBA00022833"/>
    </source>
</evidence>
<proteinExistence type="predicted"/>
<dbReference type="PROSITE" id="PS51805">
    <property type="entry name" value="EPHD"/>
    <property type="match status" value="1"/>
</dbReference>
<keyword evidence="6" id="KW-1185">Reference proteome</keyword>
<name>A0A4S4KWJ1_9AGAM</name>
<dbReference type="InterPro" id="IPR013083">
    <property type="entry name" value="Znf_RING/FYVE/PHD"/>
</dbReference>
<feature type="domain" description="PHD-type" evidence="4">
    <location>
        <begin position="151"/>
        <end position="281"/>
    </location>
</feature>
<keyword evidence="2" id="KW-0863">Zinc-finger</keyword>
<dbReference type="GO" id="GO:0048189">
    <property type="term" value="C:Lid2 complex"/>
    <property type="evidence" value="ECO:0007669"/>
    <property type="project" value="TreeGrafter"/>
</dbReference>
<dbReference type="PANTHER" id="PTHR47672:SF1">
    <property type="entry name" value="E3 UBIQUITIN-PROTEIN LIGASE SNT2"/>
    <property type="match status" value="1"/>
</dbReference>
<dbReference type="Gene3D" id="3.30.40.10">
    <property type="entry name" value="Zinc/RING finger domain, C3HC4 (zinc finger)"/>
    <property type="match status" value="1"/>
</dbReference>
<evidence type="ECO:0000256" key="1">
    <source>
        <dbReference type="ARBA" id="ARBA00022723"/>
    </source>
</evidence>
<dbReference type="SUPFAM" id="SSF57903">
    <property type="entry name" value="FYVE/PHD zinc finger"/>
    <property type="match status" value="1"/>
</dbReference>
<organism evidence="5 6">
    <name type="scientific">Phellinidium pouzarii</name>
    <dbReference type="NCBI Taxonomy" id="167371"/>
    <lineage>
        <taxon>Eukaryota</taxon>
        <taxon>Fungi</taxon>
        <taxon>Dikarya</taxon>
        <taxon>Basidiomycota</taxon>
        <taxon>Agaricomycotina</taxon>
        <taxon>Agaricomycetes</taxon>
        <taxon>Hymenochaetales</taxon>
        <taxon>Hymenochaetaceae</taxon>
        <taxon>Phellinidium</taxon>
    </lineage>
</organism>
<dbReference type="Pfam" id="PF13832">
    <property type="entry name" value="zf-HC5HC2H_2"/>
    <property type="match status" value="1"/>
</dbReference>
<dbReference type="AlphaFoldDB" id="A0A4S4KWJ1"/>
<comment type="caution">
    <text evidence="5">The sequence shown here is derived from an EMBL/GenBank/DDBJ whole genome shotgun (WGS) entry which is preliminary data.</text>
</comment>
<dbReference type="InterPro" id="IPR011011">
    <property type="entry name" value="Znf_FYVE_PHD"/>
</dbReference>
<evidence type="ECO:0000256" key="2">
    <source>
        <dbReference type="ARBA" id="ARBA00022771"/>
    </source>
</evidence>
<dbReference type="GO" id="GO:0008270">
    <property type="term" value="F:zinc ion binding"/>
    <property type="evidence" value="ECO:0007669"/>
    <property type="project" value="UniProtKB-KW"/>
</dbReference>
<reference evidence="5 6" key="1">
    <citation type="submission" date="2019-02" db="EMBL/GenBank/DDBJ databases">
        <title>Genome sequencing of the rare red list fungi Phellinidium pouzarii.</title>
        <authorList>
            <person name="Buettner E."/>
            <person name="Kellner H."/>
        </authorList>
    </citation>
    <scope>NUCLEOTIDE SEQUENCE [LARGE SCALE GENOMIC DNA]</scope>
    <source>
        <strain evidence="5 6">DSM 108285</strain>
    </source>
</reference>
<dbReference type="CDD" id="cd15571">
    <property type="entry name" value="ePHD"/>
    <property type="match status" value="1"/>
</dbReference>